<feature type="signal peptide" evidence="2">
    <location>
        <begin position="1"/>
        <end position="20"/>
    </location>
</feature>
<keyword evidence="4" id="KW-1185">Reference proteome</keyword>
<evidence type="ECO:0000313" key="4">
    <source>
        <dbReference type="Proteomes" id="UP000269301"/>
    </source>
</evidence>
<evidence type="ECO:0000313" key="3">
    <source>
        <dbReference type="EMBL" id="RKQ34003.1"/>
    </source>
</evidence>
<keyword evidence="2" id="KW-0732">Signal</keyword>
<evidence type="ECO:0000256" key="1">
    <source>
        <dbReference type="SAM" id="MobiDB-lite"/>
    </source>
</evidence>
<evidence type="ECO:0000256" key="2">
    <source>
        <dbReference type="SAM" id="SignalP"/>
    </source>
</evidence>
<gene>
    <name evidence="3" type="ORF">D8M06_09290</name>
</gene>
<protein>
    <recommendedName>
        <fullName evidence="5">Lipoprotein</fullName>
    </recommendedName>
</protein>
<comment type="caution">
    <text evidence="3">The sequence shown here is derived from an EMBL/GenBank/DDBJ whole genome shotgun (WGS) entry which is preliminary data.</text>
</comment>
<feature type="compositionally biased region" description="Acidic residues" evidence="1">
    <location>
        <begin position="93"/>
        <end position="122"/>
    </location>
</feature>
<evidence type="ECO:0008006" key="5">
    <source>
        <dbReference type="Google" id="ProtNLM"/>
    </source>
</evidence>
<feature type="region of interest" description="Disordered" evidence="1">
    <location>
        <begin position="23"/>
        <end position="122"/>
    </location>
</feature>
<dbReference type="PROSITE" id="PS51257">
    <property type="entry name" value="PROKAR_LIPOPROTEIN"/>
    <property type="match status" value="1"/>
</dbReference>
<feature type="chain" id="PRO_5039214122" description="Lipoprotein" evidence="2">
    <location>
        <begin position="21"/>
        <end position="122"/>
    </location>
</feature>
<organism evidence="3 4">
    <name type="scientific">Oceanobacillus halophilus</name>
    <dbReference type="NCBI Taxonomy" id="930130"/>
    <lineage>
        <taxon>Bacteria</taxon>
        <taxon>Bacillati</taxon>
        <taxon>Bacillota</taxon>
        <taxon>Bacilli</taxon>
        <taxon>Bacillales</taxon>
        <taxon>Bacillaceae</taxon>
        <taxon>Oceanobacillus</taxon>
    </lineage>
</organism>
<sequence length="122" mass="12837">MKIKNIMVGVLSVGTALTLAACGGDTNEEEIIETPPETETETNPGNDEMDPGLESEEPEEPAPGSDSEVDPEEPAPGSDSEVDPEDPASGTDSELDPEDPDSESDFELDSEDPASESETELE</sequence>
<dbReference type="Proteomes" id="UP000269301">
    <property type="component" value="Unassembled WGS sequence"/>
</dbReference>
<dbReference type="AlphaFoldDB" id="A0A495A3B1"/>
<feature type="compositionally biased region" description="Acidic residues" evidence="1">
    <location>
        <begin position="26"/>
        <end position="40"/>
    </location>
</feature>
<reference evidence="3 4" key="1">
    <citation type="journal article" date="2016" name="Int. J. Syst. Evol. Microbiol.">
        <title>Oceanobacillus halophilus sp. nov., a novel moderately halophilic bacterium from a hypersaline lake.</title>
        <authorList>
            <person name="Amoozegar M.A."/>
            <person name="Bagheri M."/>
            <person name="Makhdoumi A."/>
            <person name="Nikou M.M."/>
            <person name="Fazeli S.A.S."/>
            <person name="Schumann P."/>
            <person name="Sproer C."/>
            <person name="Sanchez-Porro C."/>
            <person name="Ventosa A."/>
        </authorList>
    </citation>
    <scope>NUCLEOTIDE SEQUENCE [LARGE SCALE GENOMIC DNA]</scope>
    <source>
        <strain evidence="3 4">DSM 23996</strain>
    </source>
</reference>
<feature type="compositionally biased region" description="Acidic residues" evidence="1">
    <location>
        <begin position="47"/>
        <end position="60"/>
    </location>
</feature>
<dbReference type="RefSeq" id="WP_121204117.1">
    <property type="nucleotide sequence ID" value="NZ_RBZP01000005.1"/>
</dbReference>
<proteinExistence type="predicted"/>
<dbReference type="EMBL" id="RBZP01000005">
    <property type="protein sequence ID" value="RKQ34003.1"/>
    <property type="molecule type" value="Genomic_DNA"/>
</dbReference>
<name>A0A495A3B1_9BACI</name>
<accession>A0A495A3B1</accession>